<accession>A0A0A9AF27</accession>
<name>A0A0A9AF27_ARUDO</name>
<dbReference type="AlphaFoldDB" id="A0A0A9AF27"/>
<protein>
    <submittedName>
        <fullName evidence="1">Uncharacterized protein</fullName>
    </submittedName>
</protein>
<evidence type="ECO:0000313" key="1">
    <source>
        <dbReference type="EMBL" id="JAD45677.1"/>
    </source>
</evidence>
<organism evidence="1">
    <name type="scientific">Arundo donax</name>
    <name type="common">Giant reed</name>
    <name type="synonym">Donax arundinaceus</name>
    <dbReference type="NCBI Taxonomy" id="35708"/>
    <lineage>
        <taxon>Eukaryota</taxon>
        <taxon>Viridiplantae</taxon>
        <taxon>Streptophyta</taxon>
        <taxon>Embryophyta</taxon>
        <taxon>Tracheophyta</taxon>
        <taxon>Spermatophyta</taxon>
        <taxon>Magnoliopsida</taxon>
        <taxon>Liliopsida</taxon>
        <taxon>Poales</taxon>
        <taxon>Poaceae</taxon>
        <taxon>PACMAD clade</taxon>
        <taxon>Arundinoideae</taxon>
        <taxon>Arundineae</taxon>
        <taxon>Arundo</taxon>
    </lineage>
</organism>
<reference evidence="1" key="2">
    <citation type="journal article" date="2015" name="Data Brief">
        <title>Shoot transcriptome of the giant reed, Arundo donax.</title>
        <authorList>
            <person name="Barrero R.A."/>
            <person name="Guerrero F.D."/>
            <person name="Moolhuijzen P."/>
            <person name="Goolsby J.A."/>
            <person name="Tidwell J."/>
            <person name="Bellgard S.E."/>
            <person name="Bellgard M.I."/>
        </authorList>
    </citation>
    <scope>NUCLEOTIDE SEQUENCE</scope>
    <source>
        <tissue evidence="1">Shoot tissue taken approximately 20 cm above the soil surface</tissue>
    </source>
</reference>
<sequence length="53" mass="6598">MCLLPFLHLLNLFHLLLRPRSCCLLGWCPRPQWSSGLLILLLVWWRVRWVWRW</sequence>
<dbReference type="EMBL" id="GBRH01252218">
    <property type="protein sequence ID" value="JAD45677.1"/>
    <property type="molecule type" value="Transcribed_RNA"/>
</dbReference>
<proteinExistence type="predicted"/>
<reference evidence="1" key="1">
    <citation type="submission" date="2014-09" db="EMBL/GenBank/DDBJ databases">
        <authorList>
            <person name="Magalhaes I.L.F."/>
            <person name="Oliveira U."/>
            <person name="Santos F.R."/>
            <person name="Vidigal T.H.D.A."/>
            <person name="Brescovit A.D."/>
            <person name="Santos A.J."/>
        </authorList>
    </citation>
    <scope>NUCLEOTIDE SEQUENCE</scope>
    <source>
        <tissue evidence="1">Shoot tissue taken approximately 20 cm above the soil surface</tissue>
    </source>
</reference>